<evidence type="ECO:0000256" key="3">
    <source>
        <dbReference type="ARBA" id="ARBA00023125"/>
    </source>
</evidence>
<dbReference type="GO" id="GO:0008270">
    <property type="term" value="F:zinc ion binding"/>
    <property type="evidence" value="ECO:0007669"/>
    <property type="project" value="InterPro"/>
</dbReference>
<dbReference type="CDD" id="cd12148">
    <property type="entry name" value="fungal_TF_MHR"/>
    <property type="match status" value="1"/>
</dbReference>
<feature type="domain" description="Xylanolytic transcriptional activator regulatory" evidence="7">
    <location>
        <begin position="179"/>
        <end position="259"/>
    </location>
</feature>
<dbReference type="GO" id="GO:0000976">
    <property type="term" value="F:transcription cis-regulatory region binding"/>
    <property type="evidence" value="ECO:0007669"/>
    <property type="project" value="TreeGrafter"/>
</dbReference>
<feature type="region of interest" description="Disordered" evidence="6">
    <location>
        <begin position="1"/>
        <end position="57"/>
    </location>
</feature>
<evidence type="ECO:0000313" key="8">
    <source>
        <dbReference type="EMBL" id="KAJ7774168.1"/>
    </source>
</evidence>
<comment type="subcellular location">
    <subcellularLocation>
        <location evidence="1">Nucleus</location>
    </subcellularLocation>
</comment>
<proteinExistence type="predicted"/>
<dbReference type="GO" id="GO:0000981">
    <property type="term" value="F:DNA-binding transcription factor activity, RNA polymerase II-specific"/>
    <property type="evidence" value="ECO:0007669"/>
    <property type="project" value="TreeGrafter"/>
</dbReference>
<evidence type="ECO:0000256" key="2">
    <source>
        <dbReference type="ARBA" id="ARBA00023015"/>
    </source>
</evidence>
<accession>A0AAD7NT78</accession>
<keyword evidence="5" id="KW-0539">Nucleus</keyword>
<keyword evidence="3" id="KW-0238">DNA-binding</keyword>
<feature type="compositionally biased region" description="Basic and acidic residues" evidence="6">
    <location>
        <begin position="23"/>
        <end position="36"/>
    </location>
</feature>
<evidence type="ECO:0000256" key="4">
    <source>
        <dbReference type="ARBA" id="ARBA00023163"/>
    </source>
</evidence>
<organism evidence="8 9">
    <name type="scientific">Mycena maculata</name>
    <dbReference type="NCBI Taxonomy" id="230809"/>
    <lineage>
        <taxon>Eukaryota</taxon>
        <taxon>Fungi</taxon>
        <taxon>Dikarya</taxon>
        <taxon>Basidiomycota</taxon>
        <taxon>Agaricomycotina</taxon>
        <taxon>Agaricomycetes</taxon>
        <taxon>Agaricomycetidae</taxon>
        <taxon>Agaricales</taxon>
        <taxon>Marasmiineae</taxon>
        <taxon>Mycenaceae</taxon>
        <taxon>Mycena</taxon>
    </lineage>
</organism>
<dbReference type="GO" id="GO:0005634">
    <property type="term" value="C:nucleus"/>
    <property type="evidence" value="ECO:0007669"/>
    <property type="project" value="UniProtKB-SubCell"/>
</dbReference>
<sequence>MGASPSDTRGPTANSSVSNSQSCERRRFGETSVGREELDDDNNVRTTNATYFMSGPPPNLRPRAQLIEQHGPPDILIHGIVGPTDVDKLFNIFYARINPFIALLDPVLHTPERTFAQFCAISSRYYLEKSEIYPIAMHFAKHSAANALTDGWKSIELCQAYILMSIYAAPVLKWEEDRSWLYAGLAIHLATDLSLHKPTRRKGHKMSEEHERELLNCTRVGMLCFNLDCSTGMQLGKPLTRIKGEYRADTQHHVDFRSVIITHEARLSRFNEEWTQRFAQDSDPNDPIAVLRCKLLPFLVAYSRLVMFSFGFQKAHRRGFQLPNDHIFFAKGLEAAKVVLFNMVECLAPTDFMCYAPDSLFMFSAFASAFLLRLLQPEFSQLMAYDQKKEVLTLIRRHIQTLTAPGIAIDDRRTPKIYARFLAKLLSSSLSEYEQQQSGLRSTSTISTLPATGTAFRLESADRYGGVFPEVGKVARSTYYPEEAYTWPIQYSAELELRTDQPGEEQMLAAMQTLPNSIGYGRERGVKDAQNT</sequence>
<dbReference type="PANTHER" id="PTHR31845">
    <property type="entry name" value="FINGER DOMAIN PROTEIN, PUTATIVE-RELATED"/>
    <property type="match status" value="1"/>
</dbReference>
<reference evidence="8" key="1">
    <citation type="submission" date="2023-03" db="EMBL/GenBank/DDBJ databases">
        <title>Massive genome expansion in bonnet fungi (Mycena s.s.) driven by repeated elements and novel gene families across ecological guilds.</title>
        <authorList>
            <consortium name="Lawrence Berkeley National Laboratory"/>
            <person name="Harder C.B."/>
            <person name="Miyauchi S."/>
            <person name="Viragh M."/>
            <person name="Kuo A."/>
            <person name="Thoen E."/>
            <person name="Andreopoulos B."/>
            <person name="Lu D."/>
            <person name="Skrede I."/>
            <person name="Drula E."/>
            <person name="Henrissat B."/>
            <person name="Morin E."/>
            <person name="Kohler A."/>
            <person name="Barry K."/>
            <person name="LaButti K."/>
            <person name="Morin E."/>
            <person name="Salamov A."/>
            <person name="Lipzen A."/>
            <person name="Mereny Z."/>
            <person name="Hegedus B."/>
            <person name="Baldrian P."/>
            <person name="Stursova M."/>
            <person name="Weitz H."/>
            <person name="Taylor A."/>
            <person name="Grigoriev I.V."/>
            <person name="Nagy L.G."/>
            <person name="Martin F."/>
            <person name="Kauserud H."/>
        </authorList>
    </citation>
    <scope>NUCLEOTIDE SEQUENCE</scope>
    <source>
        <strain evidence="8">CBHHK188m</strain>
    </source>
</reference>
<keyword evidence="9" id="KW-1185">Reference proteome</keyword>
<feature type="compositionally biased region" description="Polar residues" evidence="6">
    <location>
        <begin position="1"/>
        <end position="22"/>
    </location>
</feature>
<protein>
    <recommendedName>
        <fullName evidence="7">Xylanolytic transcriptional activator regulatory domain-containing protein</fullName>
    </recommendedName>
</protein>
<dbReference type="AlphaFoldDB" id="A0AAD7NT78"/>
<dbReference type="InterPro" id="IPR051089">
    <property type="entry name" value="prtT"/>
</dbReference>
<dbReference type="SMART" id="SM00906">
    <property type="entry name" value="Fungal_trans"/>
    <property type="match status" value="1"/>
</dbReference>
<dbReference type="GO" id="GO:0006351">
    <property type="term" value="P:DNA-templated transcription"/>
    <property type="evidence" value="ECO:0007669"/>
    <property type="project" value="InterPro"/>
</dbReference>
<evidence type="ECO:0000256" key="1">
    <source>
        <dbReference type="ARBA" id="ARBA00004123"/>
    </source>
</evidence>
<dbReference type="InterPro" id="IPR007219">
    <property type="entry name" value="XnlR_reg_dom"/>
</dbReference>
<evidence type="ECO:0000256" key="5">
    <source>
        <dbReference type="ARBA" id="ARBA00023242"/>
    </source>
</evidence>
<evidence type="ECO:0000259" key="7">
    <source>
        <dbReference type="SMART" id="SM00906"/>
    </source>
</evidence>
<comment type="caution">
    <text evidence="8">The sequence shown here is derived from an EMBL/GenBank/DDBJ whole genome shotgun (WGS) entry which is preliminary data.</text>
</comment>
<keyword evidence="4" id="KW-0804">Transcription</keyword>
<keyword evidence="2" id="KW-0805">Transcription regulation</keyword>
<gene>
    <name evidence="8" type="ORF">DFH07DRAFT_767379</name>
</gene>
<evidence type="ECO:0000313" key="9">
    <source>
        <dbReference type="Proteomes" id="UP001215280"/>
    </source>
</evidence>
<dbReference type="Pfam" id="PF04082">
    <property type="entry name" value="Fungal_trans"/>
    <property type="match status" value="1"/>
</dbReference>
<dbReference type="EMBL" id="JARJLG010000016">
    <property type="protein sequence ID" value="KAJ7774168.1"/>
    <property type="molecule type" value="Genomic_DNA"/>
</dbReference>
<evidence type="ECO:0000256" key="6">
    <source>
        <dbReference type="SAM" id="MobiDB-lite"/>
    </source>
</evidence>
<name>A0AAD7NT78_9AGAR</name>
<dbReference type="PANTHER" id="PTHR31845:SF19">
    <property type="entry name" value="TRANSCRIPTION FACTOR DOMAIN-CONTAINING PROTEIN"/>
    <property type="match status" value="1"/>
</dbReference>
<dbReference type="Proteomes" id="UP001215280">
    <property type="component" value="Unassembled WGS sequence"/>
</dbReference>